<dbReference type="InterPro" id="IPR011704">
    <property type="entry name" value="ATPase_dyneun-rel_AAA"/>
</dbReference>
<feature type="domain" description="AAA+ ATPase" evidence="2">
    <location>
        <begin position="607"/>
        <end position="769"/>
    </location>
</feature>
<feature type="region of interest" description="Disordered" evidence="1">
    <location>
        <begin position="555"/>
        <end position="580"/>
    </location>
</feature>
<dbReference type="EMBL" id="JAAYSN010000280">
    <property type="protein sequence ID" value="NLP40037.1"/>
    <property type="molecule type" value="Genomic_DNA"/>
</dbReference>
<evidence type="ECO:0000313" key="4">
    <source>
        <dbReference type="Proteomes" id="UP000568696"/>
    </source>
</evidence>
<name>A0A7X8RHV8_9CORY</name>
<evidence type="ECO:0000256" key="1">
    <source>
        <dbReference type="SAM" id="MobiDB-lite"/>
    </source>
</evidence>
<dbReference type="Gene3D" id="3.40.50.300">
    <property type="entry name" value="P-loop containing nucleotide triphosphate hydrolases"/>
    <property type="match status" value="1"/>
</dbReference>
<dbReference type="GO" id="GO:0005524">
    <property type="term" value="F:ATP binding"/>
    <property type="evidence" value="ECO:0007669"/>
    <property type="project" value="InterPro"/>
</dbReference>
<sequence>MTEPRRLIWKFIPLVLHLCDDGQPRARKDLLNAVMTVAEKDFPEEVAHEFESGSNRARDAGTWAIQYAYEFGFLERPSKGIYVLSSRGRDYMSRHSYPATEEETADLIRWGRAQRRQKEDSTQNSSRVWVVRAGRDGEREEFSRNHGFITPGMDNVPDLTDLRDMPSILKAVTQKNPGYSKWTARTFTTQAMALRNRIQPGDHVLLPLKTDRSRILVGSCSGEYFFRGDDPDTEKRHALPVTWNGAIARDDLLPDLLASINGGQTIFEVKRNNALERIEAVLDGEPDPGEPDESTAINLAELYAPKHLDWVEFFEQLADALRPYATDRSALLEKMHEVAEKSERPQLFRYLFQWKDGGKDVRAEDIDPFTIFGVMNRGITFDARIAVRRGFKDVFGLSVPVSEDFTGIPILNNMRSRFEGAGDSVGSGFYDRMWELFLKALDYSHDPETHREAFIEAFDAATHARRPWMFTMGLYWIRPRTFLNLDSSNRRFLTSSEVILPEDIHPSSPPDGREYLRIIDAVQEWLPESAIRPPTIPTLSMVAFLYSNIAESTEIEDPADEPSLDSLETTSADDEGAEKKYSTASIVEEGAFYSRKDLDEMLSSLREKRNLILQGPPGTGKTWLARRLAKALTGDESTVMAMQFHPSTSYEDFVQGWRPSGESTLELTYGPFMEAILAAENQDDARHVVIIDEINRGNPAQVFGEMLTLLEADKRGPENAISLLYSTNPADAVFVPDNFYVIGTMNLTDRSLAMVDMAFRRRFAFYNLRPQFNDAWLQHCTSLGRDRATMKEIRRRIELVNELITDYPTLGDQFVIGHSYLTPTRQLKDATAEATWNWFQKIVRTELVPLLQEYWLDDRQTLDKATAVLTEKPGLEQPAADGDDQ</sequence>
<dbReference type="SUPFAM" id="SSF52540">
    <property type="entry name" value="P-loop containing nucleoside triphosphate hydrolases"/>
    <property type="match status" value="1"/>
</dbReference>
<dbReference type="CDD" id="cd00009">
    <property type="entry name" value="AAA"/>
    <property type="match status" value="1"/>
</dbReference>
<dbReference type="PANTHER" id="PTHR37291:SF1">
    <property type="entry name" value="TYPE IV METHYL-DIRECTED RESTRICTION ENZYME ECOKMCRB SUBUNIT"/>
    <property type="match status" value="1"/>
</dbReference>
<dbReference type="AlphaFoldDB" id="A0A7X8RHV8"/>
<dbReference type="InterPro" id="IPR025745">
    <property type="entry name" value="Mrr-like_N_dom"/>
</dbReference>
<gene>
    <name evidence="3" type="ORF">GX356_10050</name>
</gene>
<dbReference type="Pfam" id="PF14338">
    <property type="entry name" value="Mrr_N"/>
    <property type="match status" value="1"/>
</dbReference>
<dbReference type="SMART" id="SM00382">
    <property type="entry name" value="AAA"/>
    <property type="match status" value="1"/>
</dbReference>
<protein>
    <submittedName>
        <fullName evidence="3">AAA domain-containing protein</fullName>
    </submittedName>
</protein>
<organism evidence="3 4">
    <name type="scientific">Corynebacterium pollutisoli</name>
    <dbReference type="NCBI Taxonomy" id="1610489"/>
    <lineage>
        <taxon>Bacteria</taxon>
        <taxon>Bacillati</taxon>
        <taxon>Actinomycetota</taxon>
        <taxon>Actinomycetes</taxon>
        <taxon>Mycobacteriales</taxon>
        <taxon>Corynebacteriaceae</taxon>
        <taxon>Corynebacterium</taxon>
    </lineage>
</organism>
<dbReference type="InterPro" id="IPR052934">
    <property type="entry name" value="Methyl-DNA_Rec/Restrict_Enz"/>
</dbReference>
<dbReference type="GO" id="GO:0016887">
    <property type="term" value="F:ATP hydrolysis activity"/>
    <property type="evidence" value="ECO:0007669"/>
    <property type="project" value="InterPro"/>
</dbReference>
<comment type="caution">
    <text evidence="3">The sequence shown here is derived from an EMBL/GenBank/DDBJ whole genome shotgun (WGS) entry which is preliminary data.</text>
</comment>
<dbReference type="Pfam" id="PF07728">
    <property type="entry name" value="AAA_5"/>
    <property type="match status" value="1"/>
</dbReference>
<dbReference type="Proteomes" id="UP000568696">
    <property type="component" value="Unassembled WGS sequence"/>
</dbReference>
<accession>A0A7X8RHV8</accession>
<evidence type="ECO:0000313" key="3">
    <source>
        <dbReference type="EMBL" id="NLP40037.1"/>
    </source>
</evidence>
<reference evidence="3 4" key="1">
    <citation type="journal article" date="2020" name="Biotechnol. Biofuels">
        <title>New insights from the biogas microbiome by comprehensive genome-resolved metagenomics of nearly 1600 species originating from multiple anaerobic digesters.</title>
        <authorList>
            <person name="Campanaro S."/>
            <person name="Treu L."/>
            <person name="Rodriguez-R L.M."/>
            <person name="Kovalovszki A."/>
            <person name="Ziels R.M."/>
            <person name="Maus I."/>
            <person name="Zhu X."/>
            <person name="Kougias P.G."/>
            <person name="Basile A."/>
            <person name="Luo G."/>
            <person name="Schluter A."/>
            <person name="Konstantinidis K.T."/>
            <person name="Angelidaki I."/>
        </authorList>
    </citation>
    <scope>NUCLEOTIDE SEQUENCE [LARGE SCALE GENOMIC DNA]</scope>
    <source>
        <strain evidence="3">AS23ysBPME_344</strain>
    </source>
</reference>
<evidence type="ECO:0000259" key="2">
    <source>
        <dbReference type="SMART" id="SM00382"/>
    </source>
</evidence>
<proteinExistence type="predicted"/>
<dbReference type="InterPro" id="IPR027417">
    <property type="entry name" value="P-loop_NTPase"/>
</dbReference>
<dbReference type="PANTHER" id="PTHR37291">
    <property type="entry name" value="5-METHYLCYTOSINE-SPECIFIC RESTRICTION ENZYME B"/>
    <property type="match status" value="1"/>
</dbReference>
<dbReference type="InterPro" id="IPR003593">
    <property type="entry name" value="AAA+_ATPase"/>
</dbReference>